<feature type="transmembrane region" description="Helical" evidence="5">
    <location>
        <begin position="209"/>
        <end position="233"/>
    </location>
</feature>
<feature type="transmembrane region" description="Helical" evidence="5">
    <location>
        <begin position="59"/>
        <end position="82"/>
    </location>
</feature>
<feature type="domain" description="Major facilitator superfamily (MFS) profile" evidence="6">
    <location>
        <begin position="59"/>
        <end position="566"/>
    </location>
</feature>
<evidence type="ECO:0000256" key="3">
    <source>
        <dbReference type="ARBA" id="ARBA00022989"/>
    </source>
</evidence>
<name>A0A0F4ZJ22_9PEZI</name>
<evidence type="ECO:0000256" key="4">
    <source>
        <dbReference type="ARBA" id="ARBA00023136"/>
    </source>
</evidence>
<feature type="transmembrane region" description="Helical" evidence="5">
    <location>
        <begin position="282"/>
        <end position="300"/>
    </location>
</feature>
<organism evidence="7 8">
    <name type="scientific">Thielaviopsis punctulata</name>
    <dbReference type="NCBI Taxonomy" id="72032"/>
    <lineage>
        <taxon>Eukaryota</taxon>
        <taxon>Fungi</taxon>
        <taxon>Dikarya</taxon>
        <taxon>Ascomycota</taxon>
        <taxon>Pezizomycotina</taxon>
        <taxon>Sordariomycetes</taxon>
        <taxon>Hypocreomycetidae</taxon>
        <taxon>Microascales</taxon>
        <taxon>Ceratocystidaceae</taxon>
        <taxon>Thielaviopsis</taxon>
    </lineage>
</organism>
<feature type="transmembrane region" description="Helical" evidence="5">
    <location>
        <begin position="481"/>
        <end position="508"/>
    </location>
</feature>
<dbReference type="AlphaFoldDB" id="A0A0F4ZJ22"/>
<gene>
    <name evidence="7" type="ORF">TD95_003068</name>
</gene>
<feature type="transmembrane region" description="Helical" evidence="5">
    <location>
        <begin position="155"/>
        <end position="172"/>
    </location>
</feature>
<dbReference type="SUPFAM" id="SSF103473">
    <property type="entry name" value="MFS general substrate transporter"/>
    <property type="match status" value="2"/>
</dbReference>
<feature type="transmembrane region" description="Helical" evidence="5">
    <location>
        <begin position="306"/>
        <end position="326"/>
    </location>
</feature>
<feature type="transmembrane region" description="Helical" evidence="5">
    <location>
        <begin position="397"/>
        <end position="415"/>
    </location>
</feature>
<keyword evidence="4 5" id="KW-0472">Membrane</keyword>
<dbReference type="PANTHER" id="PTHR23501:SF39">
    <property type="entry name" value="MULTIDRUG TRANSPORTER, PUTATIVE (AFU_ORTHOLOGUE AFUA_1G05010)-RELATED"/>
    <property type="match status" value="1"/>
</dbReference>
<proteinExistence type="predicted"/>
<dbReference type="InterPro" id="IPR036259">
    <property type="entry name" value="MFS_trans_sf"/>
</dbReference>
<sequence length="621" mass="67168">MIIYTKVIRPLMDKARQARRDANPKKDPVSCVHQPDASFSACSQCVSERRASTHYRIKIVIGLMLAFWLQALDLTIISPILLEIAQVFNATSEFSWVISSFTLVSAAFIPFWGQMADVFGRHRTLQTSLLLVTLGSALCTASPSSAFGMLLFGRSLQGLGCSGISVLIRIIIADRVSLKENAVTWSWFSIAGGIAYGVGPQIGSKLAEASWRWCFAISIAVAVVAMLLLFCILRADLLGPQPIQLREKNPYDTLAAGPTPDHLDVKASLRARLGTIDVGGQLLFIIGLALFVLGLTWGGATYPWRSAAVLVPLVSGTLLLAAFCVWERSMDARRFLGRRFPQQKPMIPWAVLSDRNIVVLFFSGFVYSMTTYAIIYYCPIYLSVVKGQSASEAGRAILFFLPGLGLGAWASIFLCNKWPRMTIVPIIGGAVVELVGVVMLAVALNMEKVSVIYAMMSLASGGGALRIMASSLHGIGMFRNNIPAVVSLQLLSSPLGGTLGVTIMSVIFNNVANINLNVSGSADISSTALQPGAEAAIIHKAKMGLVYAIVSIVPFSALCVLSTLTLGNVRLPKGSESREDQMHHEVVREPYLWMLIRGQKNRDCEASHVELQSTSDGSGHL</sequence>
<evidence type="ECO:0000313" key="8">
    <source>
        <dbReference type="Proteomes" id="UP000033483"/>
    </source>
</evidence>
<reference evidence="7 8" key="1">
    <citation type="submission" date="2015-03" db="EMBL/GenBank/DDBJ databases">
        <authorList>
            <person name="Radwan O."/>
            <person name="Al-Naeli F.A."/>
            <person name="Rendon G.A."/>
            <person name="Fields C."/>
        </authorList>
    </citation>
    <scope>NUCLEOTIDE SEQUENCE [LARGE SCALE GENOMIC DNA]</scope>
    <source>
        <strain evidence="7">CR-DP1</strain>
    </source>
</reference>
<dbReference type="EMBL" id="LAEV01000505">
    <property type="protein sequence ID" value="KKA30116.1"/>
    <property type="molecule type" value="Genomic_DNA"/>
</dbReference>
<dbReference type="InterPro" id="IPR011701">
    <property type="entry name" value="MFS"/>
</dbReference>
<feature type="transmembrane region" description="Helical" evidence="5">
    <location>
        <begin position="422"/>
        <end position="444"/>
    </location>
</feature>
<dbReference type="InterPro" id="IPR020846">
    <property type="entry name" value="MFS_dom"/>
</dbReference>
<dbReference type="GO" id="GO:0022857">
    <property type="term" value="F:transmembrane transporter activity"/>
    <property type="evidence" value="ECO:0007669"/>
    <property type="project" value="InterPro"/>
</dbReference>
<feature type="transmembrane region" description="Helical" evidence="5">
    <location>
        <begin position="125"/>
        <end position="143"/>
    </location>
</feature>
<dbReference type="GO" id="GO:0005886">
    <property type="term" value="C:plasma membrane"/>
    <property type="evidence" value="ECO:0007669"/>
    <property type="project" value="TreeGrafter"/>
</dbReference>
<keyword evidence="8" id="KW-1185">Reference proteome</keyword>
<evidence type="ECO:0000259" key="6">
    <source>
        <dbReference type="PROSITE" id="PS50850"/>
    </source>
</evidence>
<feature type="transmembrane region" description="Helical" evidence="5">
    <location>
        <begin position="184"/>
        <end position="203"/>
    </location>
</feature>
<comment type="caution">
    <text evidence="7">The sequence shown here is derived from an EMBL/GenBank/DDBJ whole genome shotgun (WGS) entry which is preliminary data.</text>
</comment>
<dbReference type="OrthoDB" id="6770063at2759"/>
<evidence type="ECO:0000313" key="7">
    <source>
        <dbReference type="EMBL" id="KKA30116.1"/>
    </source>
</evidence>
<keyword evidence="2 5" id="KW-0812">Transmembrane</keyword>
<feature type="transmembrane region" description="Helical" evidence="5">
    <location>
        <begin position="94"/>
        <end position="113"/>
    </location>
</feature>
<protein>
    <recommendedName>
        <fullName evidence="6">Major facilitator superfamily (MFS) profile domain-containing protein</fullName>
    </recommendedName>
</protein>
<accession>A0A0F4ZJ22</accession>
<feature type="transmembrane region" description="Helical" evidence="5">
    <location>
        <begin position="357"/>
        <end position="377"/>
    </location>
</feature>
<dbReference type="PANTHER" id="PTHR23501">
    <property type="entry name" value="MAJOR FACILITATOR SUPERFAMILY"/>
    <property type="match status" value="1"/>
</dbReference>
<evidence type="ECO:0000256" key="1">
    <source>
        <dbReference type="ARBA" id="ARBA00004141"/>
    </source>
</evidence>
<comment type="subcellular location">
    <subcellularLocation>
        <location evidence="1">Membrane</location>
        <topology evidence="1">Multi-pass membrane protein</topology>
    </subcellularLocation>
</comment>
<dbReference type="Gene3D" id="1.20.1720.10">
    <property type="entry name" value="Multidrug resistance protein D"/>
    <property type="match status" value="1"/>
</dbReference>
<dbReference type="Proteomes" id="UP000033483">
    <property type="component" value="Unassembled WGS sequence"/>
</dbReference>
<feature type="transmembrane region" description="Helical" evidence="5">
    <location>
        <begin position="545"/>
        <end position="569"/>
    </location>
</feature>
<dbReference type="Pfam" id="PF07690">
    <property type="entry name" value="MFS_1"/>
    <property type="match status" value="1"/>
</dbReference>
<dbReference type="Gene3D" id="1.20.1250.20">
    <property type="entry name" value="MFS general substrate transporter like domains"/>
    <property type="match status" value="1"/>
</dbReference>
<evidence type="ECO:0000256" key="5">
    <source>
        <dbReference type="SAM" id="Phobius"/>
    </source>
</evidence>
<evidence type="ECO:0000256" key="2">
    <source>
        <dbReference type="ARBA" id="ARBA00022692"/>
    </source>
</evidence>
<dbReference type="PROSITE" id="PS50850">
    <property type="entry name" value="MFS"/>
    <property type="match status" value="1"/>
</dbReference>
<keyword evidence="3 5" id="KW-1133">Transmembrane helix</keyword>